<dbReference type="PANTHER" id="PTHR34606:SF4">
    <property type="entry name" value="OUTER MEMBRANE LIPOPROTEIN DOLP"/>
    <property type="match status" value="1"/>
</dbReference>
<dbReference type="Proteomes" id="UP000185766">
    <property type="component" value="Unassembled WGS sequence"/>
</dbReference>
<reference evidence="4 5" key="1">
    <citation type="submission" date="2016-10" db="EMBL/GenBank/DDBJ databases">
        <authorList>
            <person name="de Groot N.N."/>
        </authorList>
    </citation>
    <scope>NUCLEOTIDE SEQUENCE [LARGE SCALE GENOMIC DNA]</scope>
    <source>
        <strain evidence="4 5">JCM 19513</strain>
    </source>
</reference>
<dbReference type="SMART" id="SM00749">
    <property type="entry name" value="BON"/>
    <property type="match status" value="2"/>
</dbReference>
<dbReference type="PROSITE" id="PS51257">
    <property type="entry name" value="PROKAR_LIPOPROTEIN"/>
    <property type="match status" value="1"/>
</dbReference>
<dbReference type="EMBL" id="FOAS01000007">
    <property type="protein sequence ID" value="SEL00413.1"/>
    <property type="molecule type" value="Genomic_DNA"/>
</dbReference>
<dbReference type="InterPro" id="IPR007055">
    <property type="entry name" value="BON_dom"/>
</dbReference>
<protein>
    <submittedName>
        <fullName evidence="4">Osmotically-inducible protein OsmY, contains BON domain</fullName>
    </submittedName>
</protein>
<evidence type="ECO:0000256" key="1">
    <source>
        <dbReference type="ARBA" id="ARBA00022729"/>
    </source>
</evidence>
<dbReference type="RefSeq" id="WP_074867147.1">
    <property type="nucleotide sequence ID" value="NZ_FOAS01000007.1"/>
</dbReference>
<keyword evidence="5" id="KW-1185">Reference proteome</keyword>
<dbReference type="InterPro" id="IPR051686">
    <property type="entry name" value="Lipoprotein_DolP"/>
</dbReference>
<evidence type="ECO:0000259" key="3">
    <source>
        <dbReference type="PROSITE" id="PS50914"/>
    </source>
</evidence>
<feature type="domain" description="BON" evidence="3">
    <location>
        <begin position="46"/>
        <end position="116"/>
    </location>
</feature>
<gene>
    <name evidence="4" type="ORF">SAMN05216214_10773</name>
</gene>
<feature type="chain" id="PRO_5010205560" evidence="2">
    <location>
        <begin position="26"/>
        <end position="192"/>
    </location>
</feature>
<sequence>MTHPLKHLFCLALIVSLSGCGSLLSATRDEPIHDNRGTRTTGSAIDDTLIETKVTVNIDKAHPDLATASRVINISYNGVVLLIGQVPRAELKDLAARAAQNVQRVKRVQNELTVGPVIPFTARSSDSLLTTKIKTQMLADNSIPGRRIKVITENGVVYLMGLVTRQEASLATSLVQGVAGVQRIVRVFEYIN</sequence>
<name>A0A1H7LN85_9GAMM</name>
<dbReference type="AlphaFoldDB" id="A0A1H7LN85"/>
<dbReference type="Gene3D" id="3.30.1340.30">
    <property type="match status" value="1"/>
</dbReference>
<dbReference type="PROSITE" id="PS50914">
    <property type="entry name" value="BON"/>
    <property type="match status" value="2"/>
</dbReference>
<feature type="domain" description="BON" evidence="3">
    <location>
        <begin position="125"/>
        <end position="192"/>
    </location>
</feature>
<keyword evidence="1 2" id="KW-0732">Signal</keyword>
<accession>A0A1H7LN85</accession>
<evidence type="ECO:0000256" key="2">
    <source>
        <dbReference type="SAM" id="SignalP"/>
    </source>
</evidence>
<evidence type="ECO:0000313" key="5">
    <source>
        <dbReference type="Proteomes" id="UP000185766"/>
    </source>
</evidence>
<dbReference type="PANTHER" id="PTHR34606">
    <property type="entry name" value="BON DOMAIN-CONTAINING PROTEIN"/>
    <property type="match status" value="1"/>
</dbReference>
<proteinExistence type="predicted"/>
<evidence type="ECO:0000313" key="4">
    <source>
        <dbReference type="EMBL" id="SEL00413.1"/>
    </source>
</evidence>
<dbReference type="InterPro" id="IPR014004">
    <property type="entry name" value="Transpt-assoc_nodulatn_dom_bac"/>
</dbReference>
<organism evidence="4 5">
    <name type="scientific">Atopomonas hussainii</name>
    <dbReference type="NCBI Taxonomy" id="1429083"/>
    <lineage>
        <taxon>Bacteria</taxon>
        <taxon>Pseudomonadati</taxon>
        <taxon>Pseudomonadota</taxon>
        <taxon>Gammaproteobacteria</taxon>
        <taxon>Pseudomonadales</taxon>
        <taxon>Pseudomonadaceae</taxon>
        <taxon>Atopomonas</taxon>
    </lineage>
</organism>
<feature type="signal peptide" evidence="2">
    <location>
        <begin position="1"/>
        <end position="25"/>
    </location>
</feature>
<dbReference type="STRING" id="1429083.GCA_001885685_00489"/>
<dbReference type="Pfam" id="PF04972">
    <property type="entry name" value="BON"/>
    <property type="match status" value="2"/>
</dbReference>